<name>A0ABT2ZMJ9_9RHOB</name>
<dbReference type="Proteomes" id="UP001652564">
    <property type="component" value="Unassembled WGS sequence"/>
</dbReference>
<accession>A0ABT2ZMJ9</accession>
<sequence>MADSPNSPRKVEPRRWSALTMAGAAFGIAIAGQAQAAGNVGLDMQGPEKLWLAQSESDEAGEGGEGGEAGHAEDMDAAVELLTDLGLIEGHLRAGIALYQAGLADQAITHMKHPQSEIYTELEVHLDQFGAPGFAEELTALATAVEGGAPVGDAEAAFAAVLTKIEEARDHAQAGEAGEAASVLGLVRVAAEEYHIGIVDGAVSNLHEYQDAWGFVQVARSVAEHMASEDDAAESAFGEKTLAALSELDTALPGVSPEGKPLGDAGMLLTAAARIELAAYALK</sequence>
<proteinExistence type="predicted"/>
<gene>
    <name evidence="2" type="ORF">OEZ71_08040</name>
</gene>
<feature type="signal peptide" evidence="1">
    <location>
        <begin position="1"/>
        <end position="36"/>
    </location>
</feature>
<reference evidence="2 3" key="1">
    <citation type="submission" date="2022-10" db="EMBL/GenBank/DDBJ databases">
        <title>Defluviimonas sp. nov., isolated from ocean surface sediments.</title>
        <authorList>
            <person name="He W."/>
            <person name="Wang L."/>
            <person name="Zhang D.-F."/>
        </authorList>
    </citation>
    <scope>NUCLEOTIDE SEQUENCE [LARGE SCALE GENOMIC DNA]</scope>
    <source>
        <strain evidence="2 3">WL0050</strain>
    </source>
</reference>
<dbReference type="RefSeq" id="WP_263739435.1">
    <property type="nucleotide sequence ID" value="NZ_JAOWKZ010000002.1"/>
</dbReference>
<evidence type="ECO:0008006" key="4">
    <source>
        <dbReference type="Google" id="ProtNLM"/>
    </source>
</evidence>
<keyword evidence="3" id="KW-1185">Reference proteome</keyword>
<keyword evidence="1" id="KW-0732">Signal</keyword>
<evidence type="ECO:0000256" key="1">
    <source>
        <dbReference type="SAM" id="SignalP"/>
    </source>
</evidence>
<comment type="caution">
    <text evidence="2">The sequence shown here is derived from an EMBL/GenBank/DDBJ whole genome shotgun (WGS) entry which is preliminary data.</text>
</comment>
<feature type="chain" id="PRO_5045288134" description="PilJ/NarX-like methyl-accepting chemotaxis transducer" evidence="1">
    <location>
        <begin position="37"/>
        <end position="283"/>
    </location>
</feature>
<protein>
    <recommendedName>
        <fullName evidence="4">PilJ/NarX-like methyl-accepting chemotaxis transducer</fullName>
    </recommendedName>
</protein>
<organism evidence="2 3">
    <name type="scientific">Albidovulum litorale</name>
    <dbReference type="NCBI Taxonomy" id="2984134"/>
    <lineage>
        <taxon>Bacteria</taxon>
        <taxon>Pseudomonadati</taxon>
        <taxon>Pseudomonadota</taxon>
        <taxon>Alphaproteobacteria</taxon>
        <taxon>Rhodobacterales</taxon>
        <taxon>Paracoccaceae</taxon>
        <taxon>Albidovulum</taxon>
    </lineage>
</organism>
<dbReference type="EMBL" id="JAOWKZ010000002">
    <property type="protein sequence ID" value="MCV2872245.1"/>
    <property type="molecule type" value="Genomic_DNA"/>
</dbReference>
<evidence type="ECO:0000313" key="2">
    <source>
        <dbReference type="EMBL" id="MCV2872245.1"/>
    </source>
</evidence>
<evidence type="ECO:0000313" key="3">
    <source>
        <dbReference type="Proteomes" id="UP001652564"/>
    </source>
</evidence>